<keyword evidence="2" id="KW-1185">Reference proteome</keyword>
<sequence>MGVNKWVIKRLDDCPAIREVHWKSTISPPLSGVVNAIRCRYTYTSSLETVAIASRVIVVVGYRSEIICPLATASYPPHVVVVDAGPRAIGRAGALLARKYYIATFEYFTL</sequence>
<comment type="caution">
    <text evidence="1">The sequence shown here is derived from an EMBL/GenBank/DDBJ whole genome shotgun (WGS) entry which is preliminary data.</text>
</comment>
<dbReference type="EMBL" id="JACEIK010007659">
    <property type="protein sequence ID" value="MCE3050521.1"/>
    <property type="molecule type" value="Genomic_DNA"/>
</dbReference>
<proteinExistence type="predicted"/>
<accession>A0ABS8WK76</accession>
<dbReference type="Proteomes" id="UP000823775">
    <property type="component" value="Unassembled WGS sequence"/>
</dbReference>
<reference evidence="1 2" key="1">
    <citation type="journal article" date="2021" name="BMC Genomics">
        <title>Datura genome reveals duplications of psychoactive alkaloid biosynthetic genes and high mutation rate following tissue culture.</title>
        <authorList>
            <person name="Rajewski A."/>
            <person name="Carter-House D."/>
            <person name="Stajich J."/>
            <person name="Litt A."/>
        </authorList>
    </citation>
    <scope>NUCLEOTIDE SEQUENCE [LARGE SCALE GENOMIC DNA]</scope>
    <source>
        <strain evidence="1">AR-01</strain>
    </source>
</reference>
<gene>
    <name evidence="1" type="ORF">HAX54_047416</name>
</gene>
<name>A0ABS8WK76_DATST</name>
<evidence type="ECO:0000313" key="1">
    <source>
        <dbReference type="EMBL" id="MCE3050521.1"/>
    </source>
</evidence>
<protein>
    <submittedName>
        <fullName evidence="1">Uncharacterized protein</fullName>
    </submittedName>
</protein>
<evidence type="ECO:0000313" key="2">
    <source>
        <dbReference type="Proteomes" id="UP000823775"/>
    </source>
</evidence>
<organism evidence="1 2">
    <name type="scientific">Datura stramonium</name>
    <name type="common">Jimsonweed</name>
    <name type="synonym">Common thornapple</name>
    <dbReference type="NCBI Taxonomy" id="4076"/>
    <lineage>
        <taxon>Eukaryota</taxon>
        <taxon>Viridiplantae</taxon>
        <taxon>Streptophyta</taxon>
        <taxon>Embryophyta</taxon>
        <taxon>Tracheophyta</taxon>
        <taxon>Spermatophyta</taxon>
        <taxon>Magnoliopsida</taxon>
        <taxon>eudicotyledons</taxon>
        <taxon>Gunneridae</taxon>
        <taxon>Pentapetalae</taxon>
        <taxon>asterids</taxon>
        <taxon>lamiids</taxon>
        <taxon>Solanales</taxon>
        <taxon>Solanaceae</taxon>
        <taxon>Solanoideae</taxon>
        <taxon>Datureae</taxon>
        <taxon>Datura</taxon>
    </lineage>
</organism>